<sequence length="72" mass="8023">MAFSCLFFPANHKVRKQTEKEQLVRVCKKLWFQKPMLVALAIKGLMCNLRHSSAGRIITDGMGSPAGPSLHP</sequence>
<proteinExistence type="predicted"/>
<name>A0A8V0ZA58_CHICK</name>
<organism evidence="1 2">
    <name type="scientific">Gallus gallus</name>
    <name type="common">Chicken</name>
    <dbReference type="NCBI Taxonomy" id="9031"/>
    <lineage>
        <taxon>Eukaryota</taxon>
        <taxon>Metazoa</taxon>
        <taxon>Chordata</taxon>
        <taxon>Craniata</taxon>
        <taxon>Vertebrata</taxon>
        <taxon>Euteleostomi</taxon>
        <taxon>Archelosauria</taxon>
        <taxon>Archosauria</taxon>
        <taxon>Dinosauria</taxon>
        <taxon>Saurischia</taxon>
        <taxon>Theropoda</taxon>
        <taxon>Coelurosauria</taxon>
        <taxon>Aves</taxon>
        <taxon>Neognathae</taxon>
        <taxon>Galloanserae</taxon>
        <taxon>Galliformes</taxon>
        <taxon>Phasianidae</taxon>
        <taxon>Phasianinae</taxon>
        <taxon>Gallus</taxon>
    </lineage>
</organism>
<reference evidence="1" key="2">
    <citation type="submission" date="2025-08" db="UniProtKB">
        <authorList>
            <consortium name="Ensembl"/>
        </authorList>
    </citation>
    <scope>IDENTIFICATION</scope>
    <source>
        <strain evidence="1">broiler</strain>
    </source>
</reference>
<dbReference type="Proteomes" id="UP000000539">
    <property type="component" value="Chromosome 3"/>
</dbReference>
<accession>A0A8V0ZA58</accession>
<dbReference type="Ensembl" id="ENSGALT00010042862.1">
    <property type="protein sequence ID" value="ENSGALP00010025352.1"/>
    <property type="gene ID" value="ENSGALG00010017728.1"/>
</dbReference>
<reference evidence="1" key="1">
    <citation type="submission" date="2020-11" db="EMBL/GenBank/DDBJ databases">
        <title>Gallus gallus (Chicken) genome, bGalGal1, GRCg7b, maternal haplotype autosomes + Z &amp; W.</title>
        <authorList>
            <person name="Warren W."/>
            <person name="Formenti G."/>
            <person name="Fedrigo O."/>
            <person name="Haase B."/>
            <person name="Mountcastle J."/>
            <person name="Balacco J."/>
            <person name="Tracey A."/>
            <person name="Schneider V."/>
            <person name="Okimoto R."/>
            <person name="Cheng H."/>
            <person name="Hawken R."/>
            <person name="Howe K."/>
            <person name="Jarvis E.D."/>
        </authorList>
    </citation>
    <scope>NUCLEOTIDE SEQUENCE [LARGE SCALE GENOMIC DNA]</scope>
    <source>
        <strain evidence="1">Broiler</strain>
    </source>
</reference>
<protein>
    <submittedName>
        <fullName evidence="1">Uncharacterized protein</fullName>
    </submittedName>
</protein>
<keyword evidence="2" id="KW-1185">Reference proteome</keyword>
<dbReference type="AlphaFoldDB" id="A0A8V0ZA58"/>
<evidence type="ECO:0000313" key="1">
    <source>
        <dbReference type="Ensembl" id="ENSGALP00010025352.1"/>
    </source>
</evidence>
<evidence type="ECO:0000313" key="2">
    <source>
        <dbReference type="Proteomes" id="UP000000539"/>
    </source>
</evidence>
<reference evidence="1" key="3">
    <citation type="submission" date="2025-09" db="UniProtKB">
        <authorList>
            <consortium name="Ensembl"/>
        </authorList>
    </citation>
    <scope>IDENTIFICATION</scope>
    <source>
        <strain evidence="1">broiler</strain>
    </source>
</reference>